<dbReference type="SUPFAM" id="SSF55469">
    <property type="entry name" value="FMN-dependent nitroreductase-like"/>
    <property type="match status" value="1"/>
</dbReference>
<dbReference type="PANTHER" id="PTHR23026">
    <property type="entry name" value="NADPH NITROREDUCTASE"/>
    <property type="match status" value="1"/>
</dbReference>
<dbReference type="EMBL" id="BONG01000030">
    <property type="protein sequence ID" value="GIF91287.1"/>
    <property type="molecule type" value="Genomic_DNA"/>
</dbReference>
<dbReference type="InterPro" id="IPR029479">
    <property type="entry name" value="Nitroreductase"/>
</dbReference>
<feature type="domain" description="Nitroreductase" evidence="1">
    <location>
        <begin position="15"/>
        <end position="181"/>
    </location>
</feature>
<accession>A0A8J3NSR1</accession>
<dbReference type="Pfam" id="PF00881">
    <property type="entry name" value="Nitroreductase"/>
    <property type="match status" value="1"/>
</dbReference>
<dbReference type="InterPro" id="IPR012825">
    <property type="entry name" value="BluB"/>
</dbReference>
<sequence>MSVTQGFAGEFERLLRWRRDVRHFAREPISDELVEHLLDLACLAPSVGNSQPWRFVSVDEARYRGAVVANFSAANARALLGYEGERAELYANLKLAGLREAPRQFAVFCDEDTSQGHGLGSRTMPEMLRYSTALAVHTLWLAARAHDIGVGWVSIIDPDRMADDLDVPRHWKLVAYLCLGRPLGESAVPELERVGWQARSSACRQVVHR</sequence>
<dbReference type="PANTHER" id="PTHR23026:SF123">
    <property type="entry name" value="NAD(P)H NITROREDUCTASE RV3131-RELATED"/>
    <property type="match status" value="1"/>
</dbReference>
<organism evidence="2 3">
    <name type="scientific">Catellatospora chokoriensis</name>
    <dbReference type="NCBI Taxonomy" id="310353"/>
    <lineage>
        <taxon>Bacteria</taxon>
        <taxon>Bacillati</taxon>
        <taxon>Actinomycetota</taxon>
        <taxon>Actinomycetes</taxon>
        <taxon>Micromonosporales</taxon>
        <taxon>Micromonosporaceae</taxon>
        <taxon>Catellatospora</taxon>
    </lineage>
</organism>
<proteinExistence type="predicted"/>
<comment type="caution">
    <text evidence="2">The sequence shown here is derived from an EMBL/GenBank/DDBJ whole genome shotgun (WGS) entry which is preliminary data.</text>
</comment>
<name>A0A8J3NSR1_9ACTN</name>
<evidence type="ECO:0000259" key="1">
    <source>
        <dbReference type="Pfam" id="PF00881"/>
    </source>
</evidence>
<keyword evidence="3" id="KW-1185">Reference proteome</keyword>
<reference evidence="2 3" key="1">
    <citation type="submission" date="2021-01" db="EMBL/GenBank/DDBJ databases">
        <title>Whole genome shotgun sequence of Catellatospora chokoriensis NBRC 107358.</title>
        <authorList>
            <person name="Komaki H."/>
            <person name="Tamura T."/>
        </authorList>
    </citation>
    <scope>NUCLEOTIDE SEQUENCE [LARGE SCALE GENOMIC DNA]</scope>
    <source>
        <strain evidence="2 3">NBRC 107358</strain>
    </source>
</reference>
<evidence type="ECO:0000313" key="2">
    <source>
        <dbReference type="EMBL" id="GIF91287.1"/>
    </source>
</evidence>
<dbReference type="Proteomes" id="UP000619293">
    <property type="component" value="Unassembled WGS sequence"/>
</dbReference>
<dbReference type="GO" id="GO:0016491">
    <property type="term" value="F:oxidoreductase activity"/>
    <property type="evidence" value="ECO:0007669"/>
    <property type="project" value="InterPro"/>
</dbReference>
<gene>
    <name evidence="2" type="ORF">Cch02nite_47310</name>
</gene>
<dbReference type="AlphaFoldDB" id="A0A8J3NSR1"/>
<evidence type="ECO:0000313" key="3">
    <source>
        <dbReference type="Proteomes" id="UP000619293"/>
    </source>
</evidence>
<dbReference type="InterPro" id="IPR050627">
    <property type="entry name" value="Nitroreductase/BluB"/>
</dbReference>
<dbReference type="NCBIfam" id="TIGR02476">
    <property type="entry name" value="BluB"/>
    <property type="match status" value="1"/>
</dbReference>
<dbReference type="InterPro" id="IPR000415">
    <property type="entry name" value="Nitroreductase-like"/>
</dbReference>
<protein>
    <submittedName>
        <fullName evidence="2">5,6-dimethylbenzimidazole synthase</fullName>
    </submittedName>
</protein>
<dbReference type="Gene3D" id="3.40.109.10">
    <property type="entry name" value="NADH Oxidase"/>
    <property type="match status" value="1"/>
</dbReference>